<accession>A0AA88VMA2</accession>
<dbReference type="Pfam" id="PF14226">
    <property type="entry name" value="DIOX_N"/>
    <property type="match status" value="3"/>
</dbReference>
<evidence type="ECO:0000256" key="4">
    <source>
        <dbReference type="ARBA" id="ARBA00023004"/>
    </source>
</evidence>
<dbReference type="Proteomes" id="UP001188597">
    <property type="component" value="Unassembled WGS sequence"/>
</dbReference>
<dbReference type="SUPFAM" id="SSF51197">
    <property type="entry name" value="Clavaminate synthase-like"/>
    <property type="match status" value="3"/>
</dbReference>
<dbReference type="PROSITE" id="PS51471">
    <property type="entry name" value="FE2OG_OXY"/>
    <property type="match status" value="2"/>
</dbReference>
<dbReference type="PANTHER" id="PTHR47990">
    <property type="entry name" value="2-OXOGLUTARATE (2OG) AND FE(II)-DEPENDENT OXYGENASE SUPERFAMILY PROTEIN-RELATED"/>
    <property type="match status" value="1"/>
</dbReference>
<dbReference type="Pfam" id="PF03171">
    <property type="entry name" value="2OG-FeII_Oxy"/>
    <property type="match status" value="2"/>
</dbReference>
<dbReference type="FunFam" id="2.60.120.330:FF:000022">
    <property type="entry name" value="Probable 2-oxoglutarate-dependent dioxygenase AOP1.2"/>
    <property type="match status" value="2"/>
</dbReference>
<comment type="function">
    <text evidence="5">Probable 2-oxoglutarate-dependent dioxygenase that may be involved in glucosinolates biosynthesis. May play a role in the production of aliphatic glucosinolates.</text>
</comment>
<protein>
    <recommendedName>
        <fullName evidence="6">Fe2OG dioxygenase domain-containing protein</fullName>
    </recommendedName>
</protein>
<keyword evidence="2" id="KW-0479">Metal-binding</keyword>
<dbReference type="InterPro" id="IPR050231">
    <property type="entry name" value="Iron_ascorbate_oxido_reductase"/>
</dbReference>
<feature type="domain" description="Fe2OG dioxygenase" evidence="6">
    <location>
        <begin position="163"/>
        <end position="265"/>
    </location>
</feature>
<comment type="caution">
    <text evidence="7">The sequence shown here is derived from an EMBL/GenBank/DDBJ whole genome shotgun (WGS) entry which is preliminary data.</text>
</comment>
<reference evidence="7" key="1">
    <citation type="submission" date="2022-12" db="EMBL/GenBank/DDBJ databases">
        <title>Draft genome assemblies for two species of Escallonia (Escalloniales).</title>
        <authorList>
            <person name="Chanderbali A."/>
            <person name="Dervinis C."/>
            <person name="Anghel I."/>
            <person name="Soltis D."/>
            <person name="Soltis P."/>
            <person name="Zapata F."/>
        </authorList>
    </citation>
    <scope>NUCLEOTIDE SEQUENCE</scope>
    <source>
        <strain evidence="7">UCBG64.0493</strain>
        <tissue evidence="7">Leaf</tissue>
    </source>
</reference>
<dbReference type="InterPro" id="IPR026992">
    <property type="entry name" value="DIOX_N"/>
</dbReference>
<comment type="similarity">
    <text evidence="1">Belongs to the iron/ascorbate-dependent oxidoreductase family.</text>
</comment>
<name>A0AA88VMA2_9ASTE</name>
<proteinExistence type="inferred from homology"/>
<dbReference type="GO" id="GO:0016705">
    <property type="term" value="F:oxidoreductase activity, acting on paired donors, with incorporation or reduction of molecular oxygen"/>
    <property type="evidence" value="ECO:0007669"/>
    <property type="project" value="UniProtKB-ARBA"/>
</dbReference>
<keyword evidence="8" id="KW-1185">Reference proteome</keyword>
<dbReference type="InterPro" id="IPR027443">
    <property type="entry name" value="IPNS-like_sf"/>
</dbReference>
<evidence type="ECO:0000256" key="3">
    <source>
        <dbReference type="ARBA" id="ARBA00023002"/>
    </source>
</evidence>
<dbReference type="InterPro" id="IPR044861">
    <property type="entry name" value="IPNS-like_FE2OG_OXY"/>
</dbReference>
<dbReference type="Gene3D" id="2.60.120.330">
    <property type="entry name" value="B-lactam Antibiotic, Isopenicillin N Synthase, Chain"/>
    <property type="match status" value="3"/>
</dbReference>
<dbReference type="InterPro" id="IPR005123">
    <property type="entry name" value="Oxoglu/Fe-dep_dioxygenase_dom"/>
</dbReference>
<organism evidence="7 8">
    <name type="scientific">Escallonia herrerae</name>
    <dbReference type="NCBI Taxonomy" id="1293975"/>
    <lineage>
        <taxon>Eukaryota</taxon>
        <taxon>Viridiplantae</taxon>
        <taxon>Streptophyta</taxon>
        <taxon>Embryophyta</taxon>
        <taxon>Tracheophyta</taxon>
        <taxon>Spermatophyta</taxon>
        <taxon>Magnoliopsida</taxon>
        <taxon>eudicotyledons</taxon>
        <taxon>Gunneridae</taxon>
        <taxon>Pentapetalae</taxon>
        <taxon>asterids</taxon>
        <taxon>campanulids</taxon>
        <taxon>Escalloniales</taxon>
        <taxon>Escalloniaceae</taxon>
        <taxon>Escallonia</taxon>
    </lineage>
</organism>
<evidence type="ECO:0000256" key="5">
    <source>
        <dbReference type="ARBA" id="ARBA00057022"/>
    </source>
</evidence>
<evidence type="ECO:0000313" key="8">
    <source>
        <dbReference type="Proteomes" id="UP001188597"/>
    </source>
</evidence>
<evidence type="ECO:0000256" key="2">
    <source>
        <dbReference type="ARBA" id="ARBA00022723"/>
    </source>
</evidence>
<evidence type="ECO:0000259" key="6">
    <source>
        <dbReference type="PROSITE" id="PS51471"/>
    </source>
</evidence>
<keyword evidence="4" id="KW-0408">Iron</keyword>
<gene>
    <name evidence="7" type="ORF">RJ639_012085</name>
</gene>
<sequence>MASSTQSNLPVIEFSMENLNPGTDSWSLTRTDVVRALEDYGCFIAVYDKVSLELHNAIFSASKELLDLPTETKVLNTSITPSHGYVGQEPVVPLYEGLGIENATTLEGAQTFTNLMWPSGNERFCETTLLFSKVLAELDQLVMRMVSQSYGVEKYYDLLLGSTSYLLRLIKYRGPQPDEKKLGIVPHTDKSFMSILHQRQVKGLEIKTKDGEWILVDPSPSSFVVMAGDACMAWTNGRIEPPSHRVIMCGEEDRYSLGLFTFIRDLTIQIPPELADAERPLLYEAFDHYKFIDFYYTDEGKRSKCAIKSYCGDGQEPLVSMRTKTRVVLVIHGCSIFYEPHKLDSLYLFSVGTYLANEHMDPQEQLKLPVIDFTATNLSHGTSSWQSTSNEVQSSLENYGCFIAKYNKISLELHNSNFDQSKELFDLPMEIKVRNTSNLLGFGYGGNFSFMRLVEYFGIENGATQDATQDFTNLMWPAGGHDNFSATVLTYAKLLSEFDHEVMKMVFESYGVDQAWSNGRVYAPLHRVAMRGTEVNLGKRSSRDHARTISRGHEKCDFSKRELKPGTPVWNSVKSQVFQALQEYGCFEASFTEIPSELRKAMIDALQELFELPLQTKLRNVSKKPFHGYVGQYPMVPLYESMGIEDAPVLEKAESFTALLWPEGNPNFCKTVQSFSEQLSDLDQTIRRMVLESLGLEKYFDEHMESTNYLLRVMKYKGPQTTETKLGLNAHTDKNIVTILYQNQVEGLQVQTKHGEWLSIDPSPDSFIVMIGDSFLAWTNGRLHSPNHRVMMTGSESRYSLGLFSIPKAGYIVRAPEELVDEVKHPLLFKPFDHVEFLNFYYTEEGQRSLSALKTYCGV</sequence>
<dbReference type="AlphaFoldDB" id="A0AA88VMA2"/>
<dbReference type="GO" id="GO:0046872">
    <property type="term" value="F:metal ion binding"/>
    <property type="evidence" value="ECO:0007669"/>
    <property type="project" value="UniProtKB-KW"/>
</dbReference>
<dbReference type="EMBL" id="JAVXUP010001501">
    <property type="protein sequence ID" value="KAK3010867.1"/>
    <property type="molecule type" value="Genomic_DNA"/>
</dbReference>
<evidence type="ECO:0000313" key="7">
    <source>
        <dbReference type="EMBL" id="KAK3010867.1"/>
    </source>
</evidence>
<evidence type="ECO:0000256" key="1">
    <source>
        <dbReference type="ARBA" id="ARBA00008056"/>
    </source>
</evidence>
<keyword evidence="3" id="KW-0560">Oxidoreductase</keyword>
<feature type="domain" description="Fe2OG dioxygenase" evidence="6">
    <location>
        <begin position="706"/>
        <end position="807"/>
    </location>
</feature>